<dbReference type="AlphaFoldDB" id="X1EQN3"/>
<gene>
    <name evidence="1" type="ORF">S03H2_17933</name>
</gene>
<comment type="caution">
    <text evidence="1">The sequence shown here is derived from an EMBL/GenBank/DDBJ whole genome shotgun (WGS) entry which is preliminary data.</text>
</comment>
<accession>X1EQN3</accession>
<feature type="non-terminal residue" evidence="1">
    <location>
        <position position="1"/>
    </location>
</feature>
<sequence>KFNRFLRAYFLAPSTRDTAGEMKLYPSPTLIEISNFNGA</sequence>
<reference evidence="1" key="1">
    <citation type="journal article" date="2014" name="Front. Microbiol.">
        <title>High frequency of phylogenetically diverse reductive dehalogenase-homologous genes in deep subseafloor sedimentary metagenomes.</title>
        <authorList>
            <person name="Kawai M."/>
            <person name="Futagami T."/>
            <person name="Toyoda A."/>
            <person name="Takaki Y."/>
            <person name="Nishi S."/>
            <person name="Hori S."/>
            <person name="Arai W."/>
            <person name="Tsubouchi T."/>
            <person name="Morono Y."/>
            <person name="Uchiyama I."/>
            <person name="Ito T."/>
            <person name="Fujiyama A."/>
            <person name="Inagaki F."/>
            <person name="Takami H."/>
        </authorList>
    </citation>
    <scope>NUCLEOTIDE SEQUENCE</scope>
    <source>
        <strain evidence="1">Expedition CK06-06</strain>
    </source>
</reference>
<organism evidence="1">
    <name type="scientific">marine sediment metagenome</name>
    <dbReference type="NCBI Taxonomy" id="412755"/>
    <lineage>
        <taxon>unclassified sequences</taxon>
        <taxon>metagenomes</taxon>
        <taxon>ecological metagenomes</taxon>
    </lineage>
</organism>
<dbReference type="EMBL" id="BARU01009278">
    <property type="protein sequence ID" value="GAH34902.1"/>
    <property type="molecule type" value="Genomic_DNA"/>
</dbReference>
<evidence type="ECO:0000313" key="1">
    <source>
        <dbReference type="EMBL" id="GAH34902.1"/>
    </source>
</evidence>
<name>X1EQN3_9ZZZZ</name>
<proteinExistence type="predicted"/>
<protein>
    <submittedName>
        <fullName evidence="1">Uncharacterized protein</fullName>
    </submittedName>
</protein>